<accession>A0A494XY01</accession>
<evidence type="ECO:0000256" key="5">
    <source>
        <dbReference type="ARBA" id="ARBA00022475"/>
    </source>
</evidence>
<feature type="transmembrane region" description="Helical" evidence="9">
    <location>
        <begin position="117"/>
        <end position="138"/>
    </location>
</feature>
<dbReference type="InterPro" id="IPR035906">
    <property type="entry name" value="MetI-like_sf"/>
</dbReference>
<evidence type="ECO:0000256" key="7">
    <source>
        <dbReference type="ARBA" id="ARBA00022989"/>
    </source>
</evidence>
<dbReference type="RefSeq" id="WP_121087157.1">
    <property type="nucleotide sequence ID" value="NZ_RBZU01000005.1"/>
</dbReference>
<keyword evidence="7 9" id="KW-1133">Transmembrane helix</keyword>
<feature type="domain" description="ABC transmembrane type-1" evidence="11">
    <location>
        <begin position="82"/>
        <end position="273"/>
    </location>
</feature>
<evidence type="ECO:0000256" key="3">
    <source>
        <dbReference type="ARBA" id="ARBA00020515"/>
    </source>
</evidence>
<comment type="caution">
    <text evidence="12">The sequence shown here is derived from an EMBL/GenBank/DDBJ whole genome shotgun (WGS) entry which is preliminary data.</text>
</comment>
<feature type="transmembrane region" description="Helical" evidence="9">
    <location>
        <begin position="21"/>
        <end position="42"/>
    </location>
</feature>
<comment type="function">
    <text evidence="10">Part of the ABC transporter complex UgpBAEC involved in sn-glycerol-3-phosphate (G3P) import. Probably responsible for the translocation of the substrate across the membrane.</text>
</comment>
<dbReference type="Proteomes" id="UP000270342">
    <property type="component" value="Unassembled WGS sequence"/>
</dbReference>
<keyword evidence="4 9" id="KW-0813">Transport</keyword>
<organism evidence="12 13">
    <name type="scientific">Pararobbsia silviterrae</name>
    <dbReference type="NCBI Taxonomy" id="1792498"/>
    <lineage>
        <taxon>Bacteria</taxon>
        <taxon>Pseudomonadati</taxon>
        <taxon>Pseudomonadota</taxon>
        <taxon>Betaproteobacteria</taxon>
        <taxon>Burkholderiales</taxon>
        <taxon>Burkholderiaceae</taxon>
        <taxon>Pararobbsia</taxon>
    </lineage>
</organism>
<keyword evidence="5 10" id="KW-1003">Cell membrane</keyword>
<comment type="subcellular location">
    <subcellularLocation>
        <location evidence="10">Cell inner membrane</location>
        <topology evidence="10">Multi-pass membrane protein</topology>
    </subcellularLocation>
    <subcellularLocation>
        <location evidence="1 9">Cell membrane</location>
        <topology evidence="1 9">Multi-pass membrane protein</topology>
    </subcellularLocation>
</comment>
<evidence type="ECO:0000259" key="11">
    <source>
        <dbReference type="PROSITE" id="PS50928"/>
    </source>
</evidence>
<evidence type="ECO:0000256" key="9">
    <source>
        <dbReference type="RuleBase" id="RU363032"/>
    </source>
</evidence>
<evidence type="ECO:0000256" key="4">
    <source>
        <dbReference type="ARBA" id="ARBA00022448"/>
    </source>
</evidence>
<evidence type="ECO:0000256" key="8">
    <source>
        <dbReference type="ARBA" id="ARBA00023136"/>
    </source>
</evidence>
<dbReference type="GO" id="GO:0005886">
    <property type="term" value="C:plasma membrane"/>
    <property type="evidence" value="ECO:0007669"/>
    <property type="project" value="UniProtKB-SubCell"/>
</dbReference>
<reference evidence="12 13" key="1">
    <citation type="submission" date="2018-10" db="EMBL/GenBank/DDBJ databases">
        <title>Robbsia sp. DHC34, isolated from soil.</title>
        <authorList>
            <person name="Gao Z.-H."/>
            <person name="Qiu L.-H."/>
        </authorList>
    </citation>
    <scope>NUCLEOTIDE SEQUENCE [LARGE SCALE GENOMIC DNA]</scope>
    <source>
        <strain evidence="12 13">DHC34</strain>
    </source>
</reference>
<name>A0A494XY01_9BURK</name>
<feature type="transmembrane region" description="Helical" evidence="9">
    <location>
        <begin position="81"/>
        <end position="105"/>
    </location>
</feature>
<sequence>MSTLAIETRPRGSLAGRLGDRLMLGAVVLFALIWIAPLIWVFCLSFKPNVFLEQHTDVLFSPPFTLQNYTNIIHTSAVGGWLLNSVIVSLGQTILTLVIASLAGYGFARTEFPGKRYLYVICLCGLAVPDQALVIPLHHIFADLDWHNTYGALIMPKLASPFGVYLMTQYFKAVPVDIEEAALLDNASRFKVFWRIVLPLSMPAQATLAIFTFLGAWNDYLWPLVSASKPEMYTLTIGLASTQGNFAQSEGIGYLMAQAIFAGFPIFVLYLFFQKYIVAAVAGTTVR</sequence>
<dbReference type="Gene3D" id="1.10.3720.10">
    <property type="entry name" value="MetI-like"/>
    <property type="match status" value="1"/>
</dbReference>
<dbReference type="InterPro" id="IPR000515">
    <property type="entry name" value="MetI-like"/>
</dbReference>
<evidence type="ECO:0000256" key="2">
    <source>
        <dbReference type="ARBA" id="ARBA00011557"/>
    </source>
</evidence>
<dbReference type="PROSITE" id="PS50928">
    <property type="entry name" value="ABC_TM1"/>
    <property type="match status" value="1"/>
</dbReference>
<evidence type="ECO:0000313" key="13">
    <source>
        <dbReference type="Proteomes" id="UP000270342"/>
    </source>
</evidence>
<keyword evidence="10" id="KW-0997">Cell inner membrane</keyword>
<feature type="transmembrane region" description="Helical" evidence="9">
    <location>
        <begin position="192"/>
        <end position="217"/>
    </location>
</feature>
<keyword evidence="6 9" id="KW-0812">Transmembrane</keyword>
<evidence type="ECO:0000256" key="1">
    <source>
        <dbReference type="ARBA" id="ARBA00004651"/>
    </source>
</evidence>
<dbReference type="PANTHER" id="PTHR43744:SF8">
    <property type="entry name" value="SN-GLYCEROL-3-PHOSPHATE TRANSPORT SYSTEM PERMEASE PROTEIN UGPE"/>
    <property type="match status" value="1"/>
</dbReference>
<dbReference type="OrthoDB" id="369039at2"/>
<proteinExistence type="inferred from homology"/>
<dbReference type="PANTHER" id="PTHR43744">
    <property type="entry name" value="ABC TRANSPORTER PERMEASE PROTEIN MG189-RELATED-RELATED"/>
    <property type="match status" value="1"/>
</dbReference>
<protein>
    <recommendedName>
        <fullName evidence="3 10">sn-glycerol-3-phosphate transport system permease protein UgpE</fullName>
    </recommendedName>
</protein>
<gene>
    <name evidence="10" type="primary">ugpE</name>
    <name evidence="12" type="ORF">D7S86_13210</name>
</gene>
<evidence type="ECO:0000313" key="12">
    <source>
        <dbReference type="EMBL" id="RKP54614.1"/>
    </source>
</evidence>
<comment type="similarity">
    <text evidence="9">Belongs to the binding-protein-dependent transport system permease family.</text>
</comment>
<dbReference type="EMBL" id="RBZU01000005">
    <property type="protein sequence ID" value="RKP54614.1"/>
    <property type="molecule type" value="Genomic_DNA"/>
</dbReference>
<dbReference type="CDD" id="cd06261">
    <property type="entry name" value="TM_PBP2"/>
    <property type="match status" value="1"/>
</dbReference>
<dbReference type="AlphaFoldDB" id="A0A494XY01"/>
<dbReference type="GO" id="GO:0055085">
    <property type="term" value="P:transmembrane transport"/>
    <property type="evidence" value="ECO:0007669"/>
    <property type="project" value="InterPro"/>
</dbReference>
<comment type="subunit">
    <text evidence="2 10">The complex is composed of two ATP-binding proteins (UgpC), two transmembrane proteins (UgpA and UgpE) and a solute-binding protein (UgpB).</text>
</comment>
<keyword evidence="8 9" id="KW-0472">Membrane</keyword>
<dbReference type="SUPFAM" id="SSF161098">
    <property type="entry name" value="MetI-like"/>
    <property type="match status" value="1"/>
</dbReference>
<evidence type="ECO:0000256" key="6">
    <source>
        <dbReference type="ARBA" id="ARBA00022692"/>
    </source>
</evidence>
<dbReference type="Pfam" id="PF00528">
    <property type="entry name" value="BPD_transp_1"/>
    <property type="match status" value="1"/>
</dbReference>
<keyword evidence="13" id="KW-1185">Reference proteome</keyword>
<feature type="transmembrane region" description="Helical" evidence="9">
    <location>
        <begin position="150"/>
        <end position="171"/>
    </location>
</feature>
<feature type="transmembrane region" description="Helical" evidence="9">
    <location>
        <begin position="252"/>
        <end position="273"/>
    </location>
</feature>
<evidence type="ECO:0000256" key="10">
    <source>
        <dbReference type="RuleBase" id="RU363056"/>
    </source>
</evidence>